<evidence type="ECO:0000313" key="1">
    <source>
        <dbReference type="EMBL" id="PHM60612.1"/>
    </source>
</evidence>
<protein>
    <submittedName>
        <fullName evidence="1">Bacteriophage protein</fullName>
    </submittedName>
</protein>
<dbReference type="AlphaFoldDB" id="A0A2D0KB71"/>
<keyword evidence="2" id="KW-1185">Reference proteome</keyword>
<gene>
    <name evidence="1" type="ORF">Xsto_03811</name>
</gene>
<comment type="caution">
    <text evidence="1">The sequence shown here is derived from an EMBL/GenBank/DDBJ whole genome shotgun (WGS) entry which is preliminary data.</text>
</comment>
<accession>A0A2D0KB71</accession>
<proteinExistence type="predicted"/>
<evidence type="ECO:0000313" key="2">
    <source>
        <dbReference type="Proteomes" id="UP000222366"/>
    </source>
</evidence>
<dbReference type="EMBL" id="NJAJ01000057">
    <property type="protein sequence ID" value="PHM60612.1"/>
    <property type="molecule type" value="Genomic_DNA"/>
</dbReference>
<dbReference type="Proteomes" id="UP000222366">
    <property type="component" value="Unassembled WGS sequence"/>
</dbReference>
<organism evidence="1 2">
    <name type="scientific">Xenorhabdus stockiae</name>
    <dbReference type="NCBI Taxonomy" id="351614"/>
    <lineage>
        <taxon>Bacteria</taxon>
        <taxon>Pseudomonadati</taxon>
        <taxon>Pseudomonadota</taxon>
        <taxon>Gammaproteobacteria</taxon>
        <taxon>Enterobacterales</taxon>
        <taxon>Morganellaceae</taxon>
        <taxon>Xenorhabdus</taxon>
    </lineage>
</organism>
<dbReference type="Pfam" id="PF07409">
    <property type="entry name" value="GP46"/>
    <property type="match status" value="1"/>
</dbReference>
<name>A0A2D0KB71_9GAMM</name>
<dbReference type="InterPro" id="IPR010877">
    <property type="entry name" value="Phage_Mu_Gp46"/>
</dbReference>
<reference evidence="1 2" key="1">
    <citation type="journal article" date="2017" name="Nat. Microbiol.">
        <title>Natural product diversity associated with the nematode symbionts Photorhabdus and Xenorhabdus.</title>
        <authorList>
            <person name="Tobias N.J."/>
            <person name="Wolff H."/>
            <person name="Djahanschiri B."/>
            <person name="Grundmann F."/>
            <person name="Kronenwerth M."/>
            <person name="Shi Y.M."/>
            <person name="Simonyi S."/>
            <person name="Grun P."/>
            <person name="Shapiro-Ilan D."/>
            <person name="Pidot S.J."/>
            <person name="Stinear T.P."/>
            <person name="Ebersberger I."/>
            <person name="Bode H.B."/>
        </authorList>
    </citation>
    <scope>NUCLEOTIDE SEQUENCE [LARGE SCALE GENOMIC DNA]</scope>
    <source>
        <strain evidence="1 2">DSM 17904</strain>
    </source>
</reference>
<sequence>MSDITSWWNVKNIHADWLAGRGDIVTGNDLQTAIIISLFTDRQARADDAIDGTDRRGWWGDSSADYQIGSRLWLLHRQKLTTAVALTAEDYAREALQWMLDDGVASAIDIHTQIVWPDRLNMMIRYQRPGRNNEDLRFFWVWERENAV</sequence>
<dbReference type="RefSeq" id="WP_099126057.1">
    <property type="nucleotide sequence ID" value="NZ_CAWNRH010000134.1"/>
</dbReference>